<organism evidence="1 2">
    <name type="scientific">Talaromyces proteolyticus</name>
    <dbReference type="NCBI Taxonomy" id="1131652"/>
    <lineage>
        <taxon>Eukaryota</taxon>
        <taxon>Fungi</taxon>
        <taxon>Dikarya</taxon>
        <taxon>Ascomycota</taxon>
        <taxon>Pezizomycotina</taxon>
        <taxon>Eurotiomycetes</taxon>
        <taxon>Eurotiomycetidae</taxon>
        <taxon>Eurotiales</taxon>
        <taxon>Trichocomaceae</taxon>
        <taxon>Talaromyces</taxon>
        <taxon>Talaromyces sect. Bacilispori</taxon>
    </lineage>
</organism>
<dbReference type="Proteomes" id="UP001201262">
    <property type="component" value="Unassembled WGS sequence"/>
</dbReference>
<dbReference type="GeneID" id="70243360"/>
<proteinExistence type="predicted"/>
<sequence>MVLHSRWRSNVQNPPAARHYSIQCIIADVSSQHLELNCAALVLSFRAPAGNIGEENDTSQCVASALRFPTLARTGRCAGLFPAECVPSLPCCVICTGLFACQVHRFSNPIRPRFRIVSLLFSNTSCREDIYISNEIIIPAMTDVREALDRARNSTDGRIDSQTGAVLEKAIQELWSRIQAQPTSYILNRDEFALFNYFRERFKSSVVAQKAVERFWNNFQGDSAGIGRGRTA</sequence>
<dbReference type="EMBL" id="JAJTJA010000010">
    <property type="protein sequence ID" value="KAH8693093.1"/>
    <property type="molecule type" value="Genomic_DNA"/>
</dbReference>
<keyword evidence="2" id="KW-1185">Reference proteome</keyword>
<evidence type="ECO:0000313" key="1">
    <source>
        <dbReference type="EMBL" id="KAH8693093.1"/>
    </source>
</evidence>
<gene>
    <name evidence="1" type="ORF">BGW36DRAFT_34042</name>
</gene>
<dbReference type="AlphaFoldDB" id="A0AAD4PXT2"/>
<dbReference type="RefSeq" id="XP_046068966.1">
    <property type="nucleotide sequence ID" value="XM_046213073.1"/>
</dbReference>
<evidence type="ECO:0000313" key="2">
    <source>
        <dbReference type="Proteomes" id="UP001201262"/>
    </source>
</evidence>
<reference evidence="1" key="1">
    <citation type="submission" date="2021-12" db="EMBL/GenBank/DDBJ databases">
        <title>Convergent genome expansion in fungi linked to evolution of root-endophyte symbiosis.</title>
        <authorList>
            <consortium name="DOE Joint Genome Institute"/>
            <person name="Ke Y.-H."/>
            <person name="Bonito G."/>
            <person name="Liao H.-L."/>
            <person name="Looney B."/>
            <person name="Rojas-Flechas A."/>
            <person name="Nash J."/>
            <person name="Hameed K."/>
            <person name="Schadt C."/>
            <person name="Martin F."/>
            <person name="Crous P.W."/>
            <person name="Miettinen O."/>
            <person name="Magnuson J.K."/>
            <person name="Labbe J."/>
            <person name="Jacobson D."/>
            <person name="Doktycz M.J."/>
            <person name="Veneault-Fourrey C."/>
            <person name="Kuo A."/>
            <person name="Mondo S."/>
            <person name="Calhoun S."/>
            <person name="Riley R."/>
            <person name="Ohm R."/>
            <person name="LaButti K."/>
            <person name="Andreopoulos B."/>
            <person name="Pangilinan J."/>
            <person name="Nolan M."/>
            <person name="Tritt A."/>
            <person name="Clum A."/>
            <person name="Lipzen A."/>
            <person name="Daum C."/>
            <person name="Barry K."/>
            <person name="Grigoriev I.V."/>
            <person name="Vilgalys R."/>
        </authorList>
    </citation>
    <scope>NUCLEOTIDE SEQUENCE</scope>
    <source>
        <strain evidence="1">PMI_201</strain>
    </source>
</reference>
<name>A0AAD4PXT2_9EURO</name>
<protein>
    <submittedName>
        <fullName evidence="1">Uncharacterized protein</fullName>
    </submittedName>
</protein>
<comment type="caution">
    <text evidence="1">The sequence shown here is derived from an EMBL/GenBank/DDBJ whole genome shotgun (WGS) entry which is preliminary data.</text>
</comment>
<accession>A0AAD4PXT2</accession>